<protein>
    <submittedName>
        <fullName evidence="1">Uncharacterized protein</fullName>
    </submittedName>
</protein>
<name>A0ACC2BE69_DIPCM</name>
<evidence type="ECO:0000313" key="2">
    <source>
        <dbReference type="Proteomes" id="UP001162992"/>
    </source>
</evidence>
<dbReference type="Proteomes" id="UP001162992">
    <property type="component" value="Chromosome 16"/>
</dbReference>
<organism evidence="1 2">
    <name type="scientific">Diphasiastrum complanatum</name>
    <name type="common">Issler's clubmoss</name>
    <name type="synonym">Lycopodium complanatum</name>
    <dbReference type="NCBI Taxonomy" id="34168"/>
    <lineage>
        <taxon>Eukaryota</taxon>
        <taxon>Viridiplantae</taxon>
        <taxon>Streptophyta</taxon>
        <taxon>Embryophyta</taxon>
        <taxon>Tracheophyta</taxon>
        <taxon>Lycopodiopsida</taxon>
        <taxon>Lycopodiales</taxon>
        <taxon>Lycopodiaceae</taxon>
        <taxon>Lycopodioideae</taxon>
        <taxon>Diphasiastrum</taxon>
    </lineage>
</organism>
<evidence type="ECO:0000313" key="1">
    <source>
        <dbReference type="EMBL" id="KAJ7528066.1"/>
    </source>
</evidence>
<proteinExistence type="predicted"/>
<accession>A0ACC2BE69</accession>
<reference evidence="2" key="1">
    <citation type="journal article" date="2024" name="Proc. Natl. Acad. Sci. U.S.A.">
        <title>Extraordinary preservation of gene collinearity over three hundred million years revealed in homosporous lycophytes.</title>
        <authorList>
            <person name="Li C."/>
            <person name="Wickell D."/>
            <person name="Kuo L.Y."/>
            <person name="Chen X."/>
            <person name="Nie B."/>
            <person name="Liao X."/>
            <person name="Peng D."/>
            <person name="Ji J."/>
            <person name="Jenkins J."/>
            <person name="Williams M."/>
            <person name="Shu S."/>
            <person name="Plott C."/>
            <person name="Barry K."/>
            <person name="Rajasekar S."/>
            <person name="Grimwood J."/>
            <person name="Han X."/>
            <person name="Sun S."/>
            <person name="Hou Z."/>
            <person name="He W."/>
            <person name="Dai G."/>
            <person name="Sun C."/>
            <person name="Schmutz J."/>
            <person name="Leebens-Mack J.H."/>
            <person name="Li F.W."/>
            <person name="Wang L."/>
        </authorList>
    </citation>
    <scope>NUCLEOTIDE SEQUENCE [LARGE SCALE GENOMIC DNA]</scope>
    <source>
        <strain evidence="2">cv. PW_Plant_1</strain>
    </source>
</reference>
<dbReference type="EMBL" id="CM055107">
    <property type="protein sequence ID" value="KAJ7528066.1"/>
    <property type="molecule type" value="Genomic_DNA"/>
</dbReference>
<sequence length="401" mass="45959">MQTSHSVCVTGWKGSEVVGWLSLRSQKRKHWHAEMWCNTPRINRNCSRVECILGSSLDMPRHHMLSGASYFVIPSVRLPTANCAGRRHDRAVISFIGSGTCDFCNNLQNKVCRRGVIAVGRPRPRSFWIAARKRDNEAERGSTFKRKPVSERSERVNEELLLFFFQLDLTTRLQRALNQDQYESAQQLREKIAEVEREILKQREAKMGSSSKDEAQDKEITILRLRTELQKAVEDEDYVGAADLRDKISQLEAESLAASAKALASKSVKYSFRLGQKVRHKDFGYRGVICGMDPLCCELEDWIRAAHIEHFVNGRNQPFYQVLVDVRQEPSLMVAYVAEEKLSALLEPDLERFDHPYVYFLFYGFDSAGDLIPTKQLREKYDTPRHELPWKEDGPEGSSGG</sequence>
<gene>
    <name evidence="1" type="ORF">O6H91_16G082100</name>
</gene>
<keyword evidence="2" id="KW-1185">Reference proteome</keyword>
<comment type="caution">
    <text evidence="1">The sequence shown here is derived from an EMBL/GenBank/DDBJ whole genome shotgun (WGS) entry which is preliminary data.</text>
</comment>